<evidence type="ECO:0000259" key="6">
    <source>
        <dbReference type="PROSITE" id="PS51719"/>
    </source>
</evidence>
<dbReference type="eggNOG" id="KOG2655">
    <property type="taxonomic scope" value="Eukaryota"/>
</dbReference>
<protein>
    <submittedName>
        <fullName evidence="7">AGR175Cp</fullName>
    </submittedName>
</protein>
<dbReference type="GO" id="GO:0005525">
    <property type="term" value="F:GTP binding"/>
    <property type="evidence" value="ECO:0007669"/>
    <property type="project" value="UniProtKB-KW"/>
</dbReference>
<gene>
    <name evidence="7" type="ORF">AGOS_AGR175C</name>
</gene>
<comment type="subcellular location">
    <subcellularLocation>
        <location evidence="1">Bud neck</location>
    </subcellularLocation>
</comment>
<dbReference type="GO" id="GO:0005935">
    <property type="term" value="C:cellular bud neck"/>
    <property type="evidence" value="ECO:0007669"/>
    <property type="project" value="UniProtKB-SubCell"/>
</dbReference>
<dbReference type="RefSeq" id="NP_986841.1">
    <property type="nucleotide sequence ID" value="NM_211903.1"/>
</dbReference>
<feature type="compositionally biased region" description="Polar residues" evidence="5">
    <location>
        <begin position="416"/>
        <end position="430"/>
    </location>
</feature>
<evidence type="ECO:0000256" key="5">
    <source>
        <dbReference type="SAM" id="MobiDB-lite"/>
    </source>
</evidence>
<dbReference type="Gene3D" id="3.40.50.300">
    <property type="entry name" value="P-loop containing nucleotide triphosphate hydrolases"/>
    <property type="match status" value="1"/>
</dbReference>
<organism evidence="7 8">
    <name type="scientific">Eremothecium gossypii (strain ATCC 10895 / CBS 109.51 / FGSC 9923 / NRRL Y-1056)</name>
    <name type="common">Yeast</name>
    <name type="synonym">Ashbya gossypii</name>
    <dbReference type="NCBI Taxonomy" id="284811"/>
    <lineage>
        <taxon>Eukaryota</taxon>
        <taxon>Fungi</taxon>
        <taxon>Dikarya</taxon>
        <taxon>Ascomycota</taxon>
        <taxon>Saccharomycotina</taxon>
        <taxon>Saccharomycetes</taxon>
        <taxon>Saccharomycetales</taxon>
        <taxon>Saccharomycetaceae</taxon>
        <taxon>Eremothecium</taxon>
    </lineage>
</organism>
<dbReference type="InterPro" id="IPR016491">
    <property type="entry name" value="Septin"/>
</dbReference>
<reference evidence="7 8" key="1">
    <citation type="journal article" date="2004" name="Science">
        <title>The Ashbya gossypii genome as a tool for mapping the ancient Saccharomyces cerevisiae genome.</title>
        <authorList>
            <person name="Dietrich F.S."/>
            <person name="Voegeli S."/>
            <person name="Brachat S."/>
            <person name="Lerch A."/>
            <person name="Gates K."/>
            <person name="Steiner S."/>
            <person name="Mohr C."/>
            <person name="Pohlmann R."/>
            <person name="Luedi P."/>
            <person name="Choi S."/>
            <person name="Wing R.A."/>
            <person name="Flavier A."/>
            <person name="Gaffney T.D."/>
            <person name="Philippsen P."/>
        </authorList>
    </citation>
    <scope>NUCLEOTIDE SEQUENCE [LARGE SCALE GENOMIC DNA]</scope>
    <source>
        <strain evidence="8">ATCC 10895 / CBS 109.51 / FGSC 9923 / NRRL Y-1056</strain>
    </source>
</reference>
<dbReference type="InParanoid" id="Q74ZM3"/>
<dbReference type="OrthoDB" id="416553at2759"/>
<dbReference type="STRING" id="284811.Q74ZM3"/>
<dbReference type="FunFam" id="3.40.50.300:FF:001631">
    <property type="entry name" value="Shs1p"/>
    <property type="match status" value="1"/>
</dbReference>
<feature type="domain" description="Septin-type G" evidence="6">
    <location>
        <begin position="26"/>
        <end position="337"/>
    </location>
</feature>
<dbReference type="GO" id="GO:0000915">
    <property type="term" value="P:actomyosin contractile ring assembly"/>
    <property type="evidence" value="ECO:0000318"/>
    <property type="project" value="GO_Central"/>
</dbReference>
<dbReference type="InterPro" id="IPR027417">
    <property type="entry name" value="P-loop_NTPase"/>
</dbReference>
<dbReference type="OMA" id="KRGIQFC"/>
<feature type="region of interest" description="Disordered" evidence="5">
    <location>
        <begin position="401"/>
        <end position="436"/>
    </location>
</feature>
<accession>Q74ZM3</accession>
<dbReference type="FunCoup" id="Q74ZM3">
    <property type="interactions" value="25"/>
</dbReference>
<comment type="similarity">
    <text evidence="4">Belongs to the TRAFAC class TrmE-Era-EngA-EngB-Septin-like GTPase superfamily. Septin GTPase family.</text>
</comment>
<keyword evidence="2 4" id="KW-0547">Nucleotide-binding</keyword>
<dbReference type="GO" id="GO:0097271">
    <property type="term" value="P:protein localization to bud neck"/>
    <property type="evidence" value="ECO:0000318"/>
    <property type="project" value="GO_Central"/>
</dbReference>
<dbReference type="InterPro" id="IPR030379">
    <property type="entry name" value="G_SEPTIN_dom"/>
</dbReference>
<keyword evidence="8" id="KW-1185">Reference proteome</keyword>
<dbReference type="AlphaFoldDB" id="Q74ZM3"/>
<evidence type="ECO:0000256" key="4">
    <source>
        <dbReference type="RuleBase" id="RU004560"/>
    </source>
</evidence>
<name>Q74ZM3_EREGS</name>
<dbReference type="CDD" id="cd01850">
    <property type="entry name" value="CDC_Septin"/>
    <property type="match status" value="1"/>
</dbReference>
<dbReference type="GO" id="GO:0005940">
    <property type="term" value="C:septin ring"/>
    <property type="evidence" value="ECO:0000318"/>
    <property type="project" value="GO_Central"/>
</dbReference>
<dbReference type="KEGG" id="ago:AGOS_AGR175C"/>
<evidence type="ECO:0000313" key="8">
    <source>
        <dbReference type="Proteomes" id="UP000000591"/>
    </source>
</evidence>
<reference evidence="8" key="2">
    <citation type="journal article" date="2013" name="G3 (Bethesda)">
        <title>Genomes of Ashbya fungi isolated from insects reveal four mating-type loci, numerous translocations, lack of transposons, and distinct gene duplications.</title>
        <authorList>
            <person name="Dietrich F.S."/>
            <person name="Voegeli S."/>
            <person name="Kuo S."/>
            <person name="Philippsen P."/>
        </authorList>
    </citation>
    <scope>GENOME REANNOTATION</scope>
    <source>
        <strain evidence="8">ATCC 10895 / CBS 109.51 / FGSC 9923 / NRRL Y-1056</strain>
    </source>
</reference>
<dbReference type="GO" id="GO:0061640">
    <property type="term" value="P:cytoskeleton-dependent cytokinesis"/>
    <property type="evidence" value="ECO:0000318"/>
    <property type="project" value="GO_Central"/>
</dbReference>
<dbReference type="PANTHER" id="PTHR18884">
    <property type="entry name" value="SEPTIN"/>
    <property type="match status" value="1"/>
</dbReference>
<dbReference type="PROSITE" id="PS00675">
    <property type="entry name" value="SIGMA54_INTERACT_1"/>
    <property type="match status" value="1"/>
</dbReference>
<dbReference type="GO" id="GO:0005829">
    <property type="term" value="C:cytosol"/>
    <property type="evidence" value="ECO:0000318"/>
    <property type="project" value="GO_Central"/>
</dbReference>
<dbReference type="GO" id="GO:0032153">
    <property type="term" value="C:cell division site"/>
    <property type="evidence" value="ECO:0000318"/>
    <property type="project" value="GO_Central"/>
</dbReference>
<dbReference type="GO" id="GO:0000917">
    <property type="term" value="P:division septum assembly"/>
    <property type="evidence" value="ECO:0000318"/>
    <property type="project" value="GO_Central"/>
</dbReference>
<evidence type="ECO:0000256" key="3">
    <source>
        <dbReference type="ARBA" id="ARBA00023134"/>
    </source>
</evidence>
<dbReference type="GeneID" id="4623143"/>
<dbReference type="GO" id="GO:0031105">
    <property type="term" value="C:septin complex"/>
    <property type="evidence" value="ECO:0000318"/>
    <property type="project" value="GO_Central"/>
</dbReference>
<dbReference type="EMBL" id="AE016820">
    <property type="protein sequence ID" value="AAS54665.1"/>
    <property type="molecule type" value="Genomic_DNA"/>
</dbReference>
<evidence type="ECO:0000256" key="1">
    <source>
        <dbReference type="ARBA" id="ARBA00004266"/>
    </source>
</evidence>
<dbReference type="GO" id="GO:0032186">
    <property type="term" value="P:cellular bud neck septin ring organization"/>
    <property type="evidence" value="ECO:0000318"/>
    <property type="project" value="GO_Central"/>
</dbReference>
<dbReference type="PIRSF" id="PIRSF006698">
    <property type="entry name" value="Septin"/>
    <property type="match status" value="1"/>
</dbReference>
<sequence length="469" mass="52969">MTSQESRHNYQVLNAEEIRRRKNAKRGIQFCIMVIGETGSGKTTFLNNLCNRQIFVEDEPIDPSKAHMNPGLEIFTHQVQLHEENSTPVSLDIVLAPGLGDNIDNSRIPGQVVKYLETQFDAVLKEEIRIKRNTRITDTRPHACLYFIRATSRGLREFDTQLMKELCTKVNIIPIISKADLYTEQELILNKKLIMRDIKANNIKIYDFANDKLEDTLVPIDDLSTNGSNYDNMSDGGHSFGRAGFEDGAYTSEVNTSTRIQDMLPFAIVSSNKKKQYPNGEVYHVREYPWGEVRIEDRLHSDFIYLKSILLGSHLQDFKDTTHDVLYENYRTEKLMSRNEAASSEAAAESTVMTFTLGDDGSCGNNTIGNMNSISMNHGSSYVSLGGKNPYHDDEEHETIAFNSPLNNGNHEDSHVATSRTNSRPQSSAFASDYTGGQEDYLQNQIQKGRPQAYNAELDYVPQEKGIII</sequence>
<dbReference type="PROSITE" id="PS51719">
    <property type="entry name" value="G_SEPTIN"/>
    <property type="match status" value="1"/>
</dbReference>
<dbReference type="GO" id="GO:0003924">
    <property type="term" value="F:GTPase activity"/>
    <property type="evidence" value="ECO:0000318"/>
    <property type="project" value="GO_Central"/>
</dbReference>
<dbReference type="Pfam" id="PF00735">
    <property type="entry name" value="Septin"/>
    <property type="match status" value="1"/>
</dbReference>
<dbReference type="GO" id="GO:0015630">
    <property type="term" value="C:microtubule cytoskeleton"/>
    <property type="evidence" value="ECO:0000318"/>
    <property type="project" value="GO_Central"/>
</dbReference>
<keyword evidence="3 4" id="KW-0342">GTP-binding</keyword>
<evidence type="ECO:0000256" key="2">
    <source>
        <dbReference type="ARBA" id="ARBA00022741"/>
    </source>
</evidence>
<dbReference type="GO" id="GO:0060090">
    <property type="term" value="F:molecular adaptor activity"/>
    <property type="evidence" value="ECO:0000318"/>
    <property type="project" value="GO_Central"/>
</dbReference>
<dbReference type="InterPro" id="IPR025662">
    <property type="entry name" value="Sigma_54_int_dom_ATP-bd_1"/>
</dbReference>
<dbReference type="SUPFAM" id="SSF52540">
    <property type="entry name" value="P-loop containing nucleoside triphosphate hydrolases"/>
    <property type="match status" value="1"/>
</dbReference>
<proteinExistence type="inferred from homology"/>
<dbReference type="HOGENOM" id="CLU_017718_7_4_1"/>
<evidence type="ECO:0000313" key="7">
    <source>
        <dbReference type="EMBL" id="AAS54665.1"/>
    </source>
</evidence>
<dbReference type="Proteomes" id="UP000000591">
    <property type="component" value="Chromosome VII"/>
</dbReference>